<evidence type="ECO:0000313" key="1">
    <source>
        <dbReference type="EMBL" id="CAF1438280.1"/>
    </source>
</evidence>
<evidence type="ECO:0000313" key="3">
    <source>
        <dbReference type="Proteomes" id="UP000663829"/>
    </source>
</evidence>
<dbReference type="AlphaFoldDB" id="A0A815NJ27"/>
<dbReference type="EMBL" id="CAJOBC010084309">
    <property type="protein sequence ID" value="CAF4315255.1"/>
    <property type="molecule type" value="Genomic_DNA"/>
</dbReference>
<evidence type="ECO:0000313" key="2">
    <source>
        <dbReference type="EMBL" id="CAF4315255.1"/>
    </source>
</evidence>
<dbReference type="Proteomes" id="UP000663829">
    <property type="component" value="Unassembled WGS sequence"/>
</dbReference>
<keyword evidence="3" id="KW-1185">Reference proteome</keyword>
<dbReference type="EMBL" id="CAJNOQ010018870">
    <property type="protein sequence ID" value="CAF1438280.1"/>
    <property type="molecule type" value="Genomic_DNA"/>
</dbReference>
<name>A0A815NJ27_9BILA</name>
<sequence length="153" mass="17376">NQSQTERSYVGESELAASYFHGAKNELAEYLEYTGKEPANFHTSKHNNEIPVVFDCGTIKFEISIIVSGRAGNLKSMPSLPQPTIRLSDKKIELLIDWHILLEPSSIEDAVALLVALYAVFELKFTSHNVAIRLPYVILFNDKKWHQILLENF</sequence>
<protein>
    <submittedName>
        <fullName evidence="1">Uncharacterized protein</fullName>
    </submittedName>
</protein>
<gene>
    <name evidence="1" type="ORF">GPM918_LOCUS34278</name>
    <name evidence="2" type="ORF">SRO942_LOCUS34973</name>
</gene>
<feature type="non-terminal residue" evidence="1">
    <location>
        <position position="1"/>
    </location>
</feature>
<comment type="caution">
    <text evidence="1">The sequence shown here is derived from an EMBL/GenBank/DDBJ whole genome shotgun (WGS) entry which is preliminary data.</text>
</comment>
<reference evidence="1" key="1">
    <citation type="submission" date="2021-02" db="EMBL/GenBank/DDBJ databases">
        <authorList>
            <person name="Nowell W R."/>
        </authorList>
    </citation>
    <scope>NUCLEOTIDE SEQUENCE</scope>
</reference>
<accession>A0A815NJ27</accession>
<organism evidence="1 3">
    <name type="scientific">Didymodactylos carnosus</name>
    <dbReference type="NCBI Taxonomy" id="1234261"/>
    <lineage>
        <taxon>Eukaryota</taxon>
        <taxon>Metazoa</taxon>
        <taxon>Spiralia</taxon>
        <taxon>Gnathifera</taxon>
        <taxon>Rotifera</taxon>
        <taxon>Eurotatoria</taxon>
        <taxon>Bdelloidea</taxon>
        <taxon>Philodinida</taxon>
        <taxon>Philodinidae</taxon>
        <taxon>Didymodactylos</taxon>
    </lineage>
</organism>
<proteinExistence type="predicted"/>
<dbReference type="Proteomes" id="UP000681722">
    <property type="component" value="Unassembled WGS sequence"/>
</dbReference>